<proteinExistence type="predicted"/>
<dbReference type="EMBL" id="UINC01154128">
    <property type="protein sequence ID" value="SVD49236.1"/>
    <property type="molecule type" value="Genomic_DNA"/>
</dbReference>
<gene>
    <name evidence="1" type="ORF">METZ01_LOCUS402090</name>
</gene>
<name>A0A382VRM0_9ZZZZ</name>
<protein>
    <submittedName>
        <fullName evidence="1">Uncharacterized protein</fullName>
    </submittedName>
</protein>
<sequence>MFDLFVLSGFAGFLNSPAIWCRRSQSRFRKGARVLHYARGDEGLSSAIELNDPPCEVALLELVDVIHKIYS</sequence>
<dbReference type="AlphaFoldDB" id="A0A382VRM0"/>
<reference evidence="1" key="1">
    <citation type="submission" date="2018-05" db="EMBL/GenBank/DDBJ databases">
        <authorList>
            <person name="Lanie J.A."/>
            <person name="Ng W.-L."/>
            <person name="Kazmierczak K.M."/>
            <person name="Andrzejewski T.M."/>
            <person name="Davidsen T.M."/>
            <person name="Wayne K.J."/>
            <person name="Tettelin H."/>
            <person name="Glass J.I."/>
            <person name="Rusch D."/>
            <person name="Podicherti R."/>
            <person name="Tsui H.-C.T."/>
            <person name="Winkler M.E."/>
        </authorList>
    </citation>
    <scope>NUCLEOTIDE SEQUENCE</scope>
</reference>
<organism evidence="1">
    <name type="scientific">marine metagenome</name>
    <dbReference type="NCBI Taxonomy" id="408172"/>
    <lineage>
        <taxon>unclassified sequences</taxon>
        <taxon>metagenomes</taxon>
        <taxon>ecological metagenomes</taxon>
    </lineage>
</organism>
<accession>A0A382VRM0</accession>
<evidence type="ECO:0000313" key="1">
    <source>
        <dbReference type="EMBL" id="SVD49236.1"/>
    </source>
</evidence>